<dbReference type="AlphaFoldDB" id="A0A9P6J237"/>
<feature type="region of interest" description="Disordered" evidence="1">
    <location>
        <begin position="355"/>
        <end position="403"/>
    </location>
</feature>
<name>A0A9P6J237_MORAP</name>
<protein>
    <submittedName>
        <fullName evidence="2">Uncharacterized protein</fullName>
    </submittedName>
</protein>
<accession>A0A9P6J237</accession>
<organism evidence="2 3">
    <name type="scientific">Mortierella alpina</name>
    <name type="common">Oleaginous fungus</name>
    <name type="synonym">Mortierella renispora</name>
    <dbReference type="NCBI Taxonomy" id="64518"/>
    <lineage>
        <taxon>Eukaryota</taxon>
        <taxon>Fungi</taxon>
        <taxon>Fungi incertae sedis</taxon>
        <taxon>Mucoromycota</taxon>
        <taxon>Mortierellomycotina</taxon>
        <taxon>Mortierellomycetes</taxon>
        <taxon>Mortierellales</taxon>
        <taxon>Mortierellaceae</taxon>
        <taxon>Mortierella</taxon>
    </lineage>
</organism>
<dbReference type="Proteomes" id="UP000738359">
    <property type="component" value="Unassembled WGS sequence"/>
</dbReference>
<feature type="region of interest" description="Disordered" evidence="1">
    <location>
        <begin position="1"/>
        <end position="25"/>
    </location>
</feature>
<feature type="region of interest" description="Disordered" evidence="1">
    <location>
        <begin position="134"/>
        <end position="204"/>
    </location>
</feature>
<feature type="compositionally biased region" description="Polar residues" evidence="1">
    <location>
        <begin position="159"/>
        <end position="200"/>
    </location>
</feature>
<dbReference type="OrthoDB" id="2394544at2759"/>
<proteinExistence type="predicted"/>
<keyword evidence="3" id="KW-1185">Reference proteome</keyword>
<evidence type="ECO:0000313" key="3">
    <source>
        <dbReference type="Proteomes" id="UP000738359"/>
    </source>
</evidence>
<reference evidence="2" key="1">
    <citation type="journal article" date="2020" name="Fungal Divers.">
        <title>Resolving the Mortierellaceae phylogeny through synthesis of multi-gene phylogenetics and phylogenomics.</title>
        <authorList>
            <person name="Vandepol N."/>
            <person name="Liber J."/>
            <person name="Desiro A."/>
            <person name="Na H."/>
            <person name="Kennedy M."/>
            <person name="Barry K."/>
            <person name="Grigoriev I.V."/>
            <person name="Miller A.N."/>
            <person name="O'Donnell K."/>
            <person name="Stajich J.E."/>
            <person name="Bonito G."/>
        </authorList>
    </citation>
    <scope>NUCLEOTIDE SEQUENCE</scope>
    <source>
        <strain evidence="2">CK1249</strain>
    </source>
</reference>
<feature type="compositionally biased region" description="Polar residues" evidence="1">
    <location>
        <begin position="385"/>
        <end position="403"/>
    </location>
</feature>
<dbReference type="EMBL" id="JAAAHY010000746">
    <property type="protein sequence ID" value="KAF9958082.1"/>
    <property type="molecule type" value="Genomic_DNA"/>
</dbReference>
<comment type="caution">
    <text evidence="2">The sequence shown here is derived from an EMBL/GenBank/DDBJ whole genome shotgun (WGS) entry which is preliminary data.</text>
</comment>
<sequence length="403" mass="43990">MAEHMGQYNNNNTTRDDSASVVSDTDNENAMVPGLVSHSWPGVLESTLSTPFVHLPPKSNIDIHFKASLLRSNCSTSRSSHPPSITLIKSLQVDLYERAIYRVMKTTKSESGIQGQTDHQQVFVGSRDRIVSAQGTSKGWPTATSSSSTAPRSIDRTIQFKTPSTIRGPNELYSSRNCNPSTYSRISPNQVNNSDRSNSGGAWDESPQVEYGAIDIEIQHFLRFTILAHTDAADPSRTVERHLGDMPVVIKGVPSNMPDCDGTGLPSYLGSFSTSLLSLAETQHYETSLDNVDASFGAPSSSSLALSGQRLSFAMNSSARQSMLSVVSQSSTVPDDYENDDVFMTVMGFQRARTPPTYEESLGRSSFSASVSERQSVRSYRPCSSLHSPRNSTSYRPSNDFSP</sequence>
<evidence type="ECO:0000313" key="2">
    <source>
        <dbReference type="EMBL" id="KAF9958082.1"/>
    </source>
</evidence>
<feature type="compositionally biased region" description="Polar residues" evidence="1">
    <location>
        <begin position="363"/>
        <end position="378"/>
    </location>
</feature>
<gene>
    <name evidence="2" type="ORF">BGZ70_009309</name>
</gene>
<evidence type="ECO:0000256" key="1">
    <source>
        <dbReference type="SAM" id="MobiDB-lite"/>
    </source>
</evidence>